<keyword evidence="3" id="KW-0812">Transmembrane</keyword>
<reference evidence="4 5" key="1">
    <citation type="journal article" date="2021" name="Commun. Biol.">
        <title>The genome of Shorea leprosula (Dipterocarpaceae) highlights the ecological relevance of drought in aseasonal tropical rainforests.</title>
        <authorList>
            <person name="Ng K.K.S."/>
            <person name="Kobayashi M.J."/>
            <person name="Fawcett J.A."/>
            <person name="Hatakeyama M."/>
            <person name="Paape T."/>
            <person name="Ng C.H."/>
            <person name="Ang C.C."/>
            <person name="Tnah L.H."/>
            <person name="Lee C.T."/>
            <person name="Nishiyama T."/>
            <person name="Sese J."/>
            <person name="O'Brien M.J."/>
            <person name="Copetti D."/>
            <person name="Mohd Noor M.I."/>
            <person name="Ong R.C."/>
            <person name="Putra M."/>
            <person name="Sireger I.Z."/>
            <person name="Indrioko S."/>
            <person name="Kosugi Y."/>
            <person name="Izuno A."/>
            <person name="Isagi Y."/>
            <person name="Lee S.L."/>
            <person name="Shimizu K.K."/>
        </authorList>
    </citation>
    <scope>NUCLEOTIDE SEQUENCE [LARGE SCALE GENOMIC DNA]</scope>
    <source>
        <strain evidence="4">214</strain>
    </source>
</reference>
<keyword evidence="3" id="KW-1133">Transmembrane helix</keyword>
<evidence type="ECO:0000256" key="1">
    <source>
        <dbReference type="ARBA" id="ARBA00004370"/>
    </source>
</evidence>
<evidence type="ECO:0000256" key="3">
    <source>
        <dbReference type="SAM" id="Phobius"/>
    </source>
</evidence>
<sequence>MEERGSTVAATDDPPLVNNLAIQLSSASGHRLETYVVQVPKDQIYRVPPPENARIVEEHRNRLPSPTKKTPWRKYLLWAAIILVVIGVIVGVSLTALYLSFTPKSPAFSITQLTVKNSSDDGPPKYNLALKVQNTNEKLGVQYGSTDEASLIYWKQTLATGSFPAMHQDAGNSTVIHLTLLGAEGRLPRDVEKSIGDKKPSHQISLGLKFNSPLVMNNWVLRMWTRNMDVTCTFRVSMMGAGSKVLSQNCQTKLS</sequence>
<dbReference type="Proteomes" id="UP001054252">
    <property type="component" value="Unassembled WGS sequence"/>
</dbReference>
<comment type="subcellular location">
    <subcellularLocation>
        <location evidence="1">Membrane</location>
    </subcellularLocation>
</comment>
<evidence type="ECO:0000256" key="2">
    <source>
        <dbReference type="ARBA" id="ARBA00023136"/>
    </source>
</evidence>
<dbReference type="EMBL" id="BPVZ01000068">
    <property type="protein sequence ID" value="GKV25355.1"/>
    <property type="molecule type" value="Genomic_DNA"/>
</dbReference>
<protein>
    <recommendedName>
        <fullName evidence="6">Late embryogenesis abundant protein LEA-2 subgroup domain-containing protein</fullName>
    </recommendedName>
</protein>
<dbReference type="GO" id="GO:0005886">
    <property type="term" value="C:plasma membrane"/>
    <property type="evidence" value="ECO:0007669"/>
    <property type="project" value="TreeGrafter"/>
</dbReference>
<evidence type="ECO:0008006" key="6">
    <source>
        <dbReference type="Google" id="ProtNLM"/>
    </source>
</evidence>
<comment type="caution">
    <text evidence="4">The sequence shown here is derived from an EMBL/GenBank/DDBJ whole genome shotgun (WGS) entry which is preliminary data.</text>
</comment>
<dbReference type="InterPro" id="IPR044839">
    <property type="entry name" value="NDR1-like"/>
</dbReference>
<accession>A0AAV5KLF5</accession>
<proteinExistence type="predicted"/>
<dbReference type="AlphaFoldDB" id="A0AAV5KLF5"/>
<dbReference type="GO" id="GO:0098542">
    <property type="term" value="P:defense response to other organism"/>
    <property type="evidence" value="ECO:0007669"/>
    <property type="project" value="InterPro"/>
</dbReference>
<evidence type="ECO:0000313" key="5">
    <source>
        <dbReference type="Proteomes" id="UP001054252"/>
    </source>
</evidence>
<dbReference type="PANTHER" id="PTHR31234">
    <property type="entry name" value="LATE EMBRYOGENESIS ABUNDANT (LEA) HYDROXYPROLINE-RICH GLYCOPROTEIN FAMILY"/>
    <property type="match status" value="1"/>
</dbReference>
<organism evidence="4 5">
    <name type="scientific">Rubroshorea leprosula</name>
    <dbReference type="NCBI Taxonomy" id="152421"/>
    <lineage>
        <taxon>Eukaryota</taxon>
        <taxon>Viridiplantae</taxon>
        <taxon>Streptophyta</taxon>
        <taxon>Embryophyta</taxon>
        <taxon>Tracheophyta</taxon>
        <taxon>Spermatophyta</taxon>
        <taxon>Magnoliopsida</taxon>
        <taxon>eudicotyledons</taxon>
        <taxon>Gunneridae</taxon>
        <taxon>Pentapetalae</taxon>
        <taxon>rosids</taxon>
        <taxon>malvids</taxon>
        <taxon>Malvales</taxon>
        <taxon>Dipterocarpaceae</taxon>
        <taxon>Rubroshorea</taxon>
    </lineage>
</organism>
<evidence type="ECO:0000313" key="4">
    <source>
        <dbReference type="EMBL" id="GKV25355.1"/>
    </source>
</evidence>
<feature type="transmembrane region" description="Helical" evidence="3">
    <location>
        <begin position="75"/>
        <end position="101"/>
    </location>
</feature>
<keyword evidence="2 3" id="KW-0472">Membrane</keyword>
<name>A0AAV5KLF5_9ROSI</name>
<keyword evidence="5" id="KW-1185">Reference proteome</keyword>
<dbReference type="PANTHER" id="PTHR31234:SF68">
    <property type="entry name" value="EXPRESSED PROTEIN"/>
    <property type="match status" value="1"/>
</dbReference>
<gene>
    <name evidence="4" type="ORF">SLEP1_g34806</name>
</gene>